<keyword evidence="5" id="KW-1185">Reference proteome</keyword>
<gene>
    <name evidence="4" type="ORF">LKD22_08665</name>
</gene>
<evidence type="ECO:0000256" key="3">
    <source>
        <dbReference type="SAM" id="SignalP"/>
    </source>
</evidence>
<feature type="chain" id="PRO_5043487342" evidence="3">
    <location>
        <begin position="23"/>
        <end position="88"/>
    </location>
</feature>
<keyword evidence="2" id="KW-0812">Transmembrane</keyword>
<protein>
    <submittedName>
        <fullName evidence="4">Phage holin</fullName>
    </submittedName>
</protein>
<dbReference type="GeneID" id="98659338"/>
<feature type="signal peptide" evidence="3">
    <location>
        <begin position="1"/>
        <end position="22"/>
    </location>
</feature>
<feature type="compositionally biased region" description="Basic and acidic residues" evidence="1">
    <location>
        <begin position="75"/>
        <end position="88"/>
    </location>
</feature>
<evidence type="ECO:0000256" key="1">
    <source>
        <dbReference type="SAM" id="MobiDB-lite"/>
    </source>
</evidence>
<accession>A0AAW4W2S6</accession>
<keyword evidence="2" id="KW-1133">Transmembrane helix</keyword>
<evidence type="ECO:0000313" key="5">
    <source>
        <dbReference type="Proteomes" id="UP001298753"/>
    </source>
</evidence>
<comment type="caution">
    <text evidence="4">The sequence shown here is derived from an EMBL/GenBank/DDBJ whole genome shotgun (WGS) entry which is preliminary data.</text>
</comment>
<dbReference type="InterPro" id="IPR006485">
    <property type="entry name" value="Phage-like_holin"/>
</dbReference>
<feature type="transmembrane region" description="Helical" evidence="2">
    <location>
        <begin position="12"/>
        <end position="30"/>
    </location>
</feature>
<dbReference type="AlphaFoldDB" id="A0AAW4W2S6"/>
<dbReference type="RefSeq" id="WP_227600838.1">
    <property type="nucleotide sequence ID" value="NZ_JAJEPX010000025.1"/>
</dbReference>
<reference evidence="4 5" key="1">
    <citation type="submission" date="2021-10" db="EMBL/GenBank/DDBJ databases">
        <title>Anaerobic single-cell dispensing facilitates the cultivation of human gut bacteria.</title>
        <authorList>
            <person name="Afrizal A."/>
        </authorList>
    </citation>
    <scope>NUCLEOTIDE SEQUENCE [LARGE SCALE GENOMIC DNA]</scope>
    <source>
        <strain evidence="4 5">CLA-AA-H270</strain>
    </source>
</reference>
<evidence type="ECO:0000256" key="2">
    <source>
        <dbReference type="SAM" id="Phobius"/>
    </source>
</evidence>
<dbReference type="Pfam" id="PF04531">
    <property type="entry name" value="Phage_holin_1"/>
    <property type="match status" value="1"/>
</dbReference>
<dbReference type="Proteomes" id="UP001298753">
    <property type="component" value="Unassembled WGS sequence"/>
</dbReference>
<organism evidence="4 5">
    <name type="scientific">Agathobaculum butyriciproducens</name>
    <dbReference type="NCBI Taxonomy" id="1628085"/>
    <lineage>
        <taxon>Bacteria</taxon>
        <taxon>Bacillati</taxon>
        <taxon>Bacillota</taxon>
        <taxon>Clostridia</taxon>
        <taxon>Eubacteriales</taxon>
        <taxon>Butyricicoccaceae</taxon>
        <taxon>Agathobaculum</taxon>
    </lineage>
</organism>
<dbReference type="NCBIfam" id="TIGR01598">
    <property type="entry name" value="holin_phiLC3"/>
    <property type="match status" value="1"/>
</dbReference>
<proteinExistence type="predicted"/>
<name>A0AAW4W2S6_9FIRM</name>
<dbReference type="EMBL" id="JAJEPX010000025">
    <property type="protein sequence ID" value="MCC2177194.1"/>
    <property type="molecule type" value="Genomic_DNA"/>
</dbReference>
<sequence>MNWKVRLRNPVFWVQIAVSAFAAVLAYAGLTAADLTTWESVGALLCNAVRNPYCLFLVLSSVWNAVNDPTTKGVADSERARSYDTPSR</sequence>
<evidence type="ECO:0000313" key="4">
    <source>
        <dbReference type="EMBL" id="MCC2177194.1"/>
    </source>
</evidence>
<keyword evidence="3" id="KW-0732">Signal</keyword>
<keyword evidence="2" id="KW-0472">Membrane</keyword>
<feature type="region of interest" description="Disordered" evidence="1">
    <location>
        <begin position="67"/>
        <end position="88"/>
    </location>
</feature>